<keyword evidence="3" id="KW-1185">Reference proteome</keyword>
<dbReference type="RefSeq" id="XP_012210122.1">
    <property type="nucleotide sequence ID" value="XM_012354732.1"/>
</dbReference>
<dbReference type="AlphaFoldDB" id="A0A067BLW0"/>
<feature type="region of interest" description="Disordered" evidence="1">
    <location>
        <begin position="124"/>
        <end position="153"/>
    </location>
</feature>
<feature type="compositionally biased region" description="Basic residues" evidence="1">
    <location>
        <begin position="50"/>
        <end position="59"/>
    </location>
</feature>
<dbReference type="OrthoDB" id="331263at2759"/>
<dbReference type="EMBL" id="KK583366">
    <property type="protein sequence ID" value="KDO19168.1"/>
    <property type="molecule type" value="Genomic_DNA"/>
</dbReference>
<sequence length="153" mass="17256">MDGAAVHTHGARFFESNLPREELCTENLSPWLKLLPCRSHAGLESLGKRPSSRCTRRSRSSSASTTAGRSRRPSAPRRRPCVSWRPSRRSRPSSRPRNLRSSRCWPWPSIATATSTSTSCRSPAYARCTSHGSRRRRHPRPSRFGTLRPCTDT</sequence>
<dbReference type="STRING" id="695850.A0A067BLW0"/>
<dbReference type="GO" id="GO:0016255">
    <property type="term" value="P:attachment of GPI anchor to protein"/>
    <property type="evidence" value="ECO:0007669"/>
    <property type="project" value="InterPro"/>
</dbReference>
<dbReference type="PANTHER" id="PTHR12959:SF11">
    <property type="entry name" value="GPI TRANSAMIDASE COMPONENT PIG-T"/>
    <property type="match status" value="1"/>
</dbReference>
<dbReference type="GeneID" id="24142180"/>
<dbReference type="PANTHER" id="PTHR12959">
    <property type="entry name" value="GPI TRANSAMIDASE COMPONENT PIG-T-RELATED"/>
    <property type="match status" value="1"/>
</dbReference>
<dbReference type="InterPro" id="IPR007245">
    <property type="entry name" value="PIG-T"/>
</dbReference>
<feature type="compositionally biased region" description="Basic residues" evidence="1">
    <location>
        <begin position="132"/>
        <end position="141"/>
    </location>
</feature>
<dbReference type="Proteomes" id="UP000030745">
    <property type="component" value="Unassembled WGS sequence"/>
</dbReference>
<name>A0A067BLW0_SAPPC</name>
<organism evidence="2 3">
    <name type="scientific">Saprolegnia parasitica (strain CBS 223.65)</name>
    <dbReference type="NCBI Taxonomy" id="695850"/>
    <lineage>
        <taxon>Eukaryota</taxon>
        <taxon>Sar</taxon>
        <taxon>Stramenopiles</taxon>
        <taxon>Oomycota</taxon>
        <taxon>Saprolegniomycetes</taxon>
        <taxon>Saprolegniales</taxon>
        <taxon>Saprolegniaceae</taxon>
        <taxon>Saprolegnia</taxon>
    </lineage>
</organism>
<dbReference type="VEuPathDB" id="FungiDB:SPRG_21460"/>
<accession>A0A067BLW0</accession>
<feature type="compositionally biased region" description="Basic residues" evidence="1">
    <location>
        <begin position="69"/>
        <end position="100"/>
    </location>
</feature>
<feature type="region of interest" description="Disordered" evidence="1">
    <location>
        <begin position="45"/>
        <end position="104"/>
    </location>
</feature>
<dbReference type="KEGG" id="spar:SPRG_21460"/>
<gene>
    <name evidence="2" type="ORF">SPRG_21460</name>
</gene>
<dbReference type="Pfam" id="PF04113">
    <property type="entry name" value="Gpi16"/>
    <property type="match status" value="1"/>
</dbReference>
<reference evidence="2 3" key="1">
    <citation type="journal article" date="2013" name="PLoS Genet.">
        <title>Distinctive expansion of potential virulence genes in the genome of the oomycete fish pathogen Saprolegnia parasitica.</title>
        <authorList>
            <person name="Jiang R.H."/>
            <person name="de Bruijn I."/>
            <person name="Haas B.J."/>
            <person name="Belmonte R."/>
            <person name="Lobach L."/>
            <person name="Christie J."/>
            <person name="van den Ackerveken G."/>
            <person name="Bottin A."/>
            <person name="Bulone V."/>
            <person name="Diaz-Moreno S.M."/>
            <person name="Dumas B."/>
            <person name="Fan L."/>
            <person name="Gaulin E."/>
            <person name="Govers F."/>
            <person name="Grenville-Briggs L.J."/>
            <person name="Horner N.R."/>
            <person name="Levin J.Z."/>
            <person name="Mammella M."/>
            <person name="Meijer H.J."/>
            <person name="Morris P."/>
            <person name="Nusbaum C."/>
            <person name="Oome S."/>
            <person name="Phillips A.J."/>
            <person name="van Rooyen D."/>
            <person name="Rzeszutek E."/>
            <person name="Saraiva M."/>
            <person name="Secombes C.J."/>
            <person name="Seidl M.F."/>
            <person name="Snel B."/>
            <person name="Stassen J.H."/>
            <person name="Sykes S."/>
            <person name="Tripathy S."/>
            <person name="van den Berg H."/>
            <person name="Vega-Arreguin J.C."/>
            <person name="Wawra S."/>
            <person name="Young S.K."/>
            <person name="Zeng Q."/>
            <person name="Dieguez-Uribeondo J."/>
            <person name="Russ C."/>
            <person name="Tyler B.M."/>
            <person name="van West P."/>
        </authorList>
    </citation>
    <scope>NUCLEOTIDE SEQUENCE [LARGE SCALE GENOMIC DNA]</scope>
    <source>
        <strain evidence="2 3">CBS 223.65</strain>
    </source>
</reference>
<proteinExistence type="predicted"/>
<protein>
    <submittedName>
        <fullName evidence="2">Uncharacterized protein</fullName>
    </submittedName>
</protein>
<dbReference type="GO" id="GO:0042765">
    <property type="term" value="C:GPI-anchor transamidase complex"/>
    <property type="evidence" value="ECO:0007669"/>
    <property type="project" value="InterPro"/>
</dbReference>
<evidence type="ECO:0000256" key="1">
    <source>
        <dbReference type="SAM" id="MobiDB-lite"/>
    </source>
</evidence>
<evidence type="ECO:0000313" key="3">
    <source>
        <dbReference type="Proteomes" id="UP000030745"/>
    </source>
</evidence>
<evidence type="ECO:0000313" key="2">
    <source>
        <dbReference type="EMBL" id="KDO19168.1"/>
    </source>
</evidence>